<sequence>MEKVFHKELLDLNINNMAFHEALDQLVVMVYSSKIGGVGIIMPGEMKKVKVSLMPQKSMTFGKALDSICLQAGYTWEFTEYGKLRISPKK</sequence>
<name>A0ABW4Z9S9_9BACT</name>
<keyword evidence="2" id="KW-1185">Reference proteome</keyword>
<proteinExistence type="predicted"/>
<evidence type="ECO:0000313" key="2">
    <source>
        <dbReference type="Proteomes" id="UP001597389"/>
    </source>
</evidence>
<evidence type="ECO:0000313" key="1">
    <source>
        <dbReference type="EMBL" id="MFD2158311.1"/>
    </source>
</evidence>
<reference evidence="2" key="1">
    <citation type="journal article" date="2019" name="Int. J. Syst. Evol. Microbiol.">
        <title>The Global Catalogue of Microorganisms (GCM) 10K type strain sequencing project: providing services to taxonomists for standard genome sequencing and annotation.</title>
        <authorList>
            <consortium name="The Broad Institute Genomics Platform"/>
            <consortium name="The Broad Institute Genome Sequencing Center for Infectious Disease"/>
            <person name="Wu L."/>
            <person name="Ma J."/>
        </authorList>
    </citation>
    <scope>NUCLEOTIDE SEQUENCE [LARGE SCALE GENOMIC DNA]</scope>
    <source>
        <strain evidence="2">CCUG 57942</strain>
    </source>
</reference>
<gene>
    <name evidence="1" type="ORF">ACFSW8_05320</name>
</gene>
<accession>A0ABW4Z9S9</accession>
<comment type="caution">
    <text evidence="1">The sequence shown here is derived from an EMBL/GenBank/DDBJ whole genome shotgun (WGS) entry which is preliminary data.</text>
</comment>
<dbReference type="Proteomes" id="UP001597389">
    <property type="component" value="Unassembled WGS sequence"/>
</dbReference>
<protein>
    <submittedName>
        <fullName evidence="1">Uncharacterized protein</fullName>
    </submittedName>
</protein>
<dbReference type="EMBL" id="JBHUJB010000021">
    <property type="protein sequence ID" value="MFD2158311.1"/>
    <property type="molecule type" value="Genomic_DNA"/>
</dbReference>
<organism evidence="1 2">
    <name type="scientific">Rubritalea tangerina</name>
    <dbReference type="NCBI Taxonomy" id="430798"/>
    <lineage>
        <taxon>Bacteria</taxon>
        <taxon>Pseudomonadati</taxon>
        <taxon>Verrucomicrobiota</taxon>
        <taxon>Verrucomicrobiia</taxon>
        <taxon>Verrucomicrobiales</taxon>
        <taxon>Rubritaleaceae</taxon>
        <taxon>Rubritalea</taxon>
    </lineage>
</organism>